<keyword evidence="1" id="KW-0812">Transmembrane</keyword>
<reference evidence="2 3" key="1">
    <citation type="submission" date="2020-03" db="EMBL/GenBank/DDBJ databases">
        <title>Bacterial isolates of synthetic phycosphere.</title>
        <authorList>
            <person name="Fu H."/>
            <person name="Moran M.A."/>
        </authorList>
    </citation>
    <scope>NUCLEOTIDE SEQUENCE [LARGE SCALE GENOMIC DNA]</scope>
    <source>
        <strain evidence="2 3">HF1</strain>
    </source>
</reference>
<keyword evidence="1" id="KW-0472">Membrane</keyword>
<protein>
    <submittedName>
        <fullName evidence="2">Uncharacterized protein</fullName>
    </submittedName>
</protein>
<sequence>MYAILLPAVALAVVGWLIPQLIAKFLPEGLKPLAINAVISILVMMLIGICFFIGLYVIQGFPIFELLDAGFTAVLEHFVPLAAISALLWGPVLVLSIANLPRHWSKVVW</sequence>
<keyword evidence="3" id="KW-1185">Reference proteome</keyword>
<organism evidence="2 3">
    <name type="scientific">Marivivens donghaensis</name>
    <dbReference type="NCBI Taxonomy" id="1699413"/>
    <lineage>
        <taxon>Bacteria</taxon>
        <taxon>Pseudomonadati</taxon>
        <taxon>Pseudomonadota</taxon>
        <taxon>Alphaproteobacteria</taxon>
        <taxon>Rhodobacterales</taxon>
        <taxon>Paracoccaceae</taxon>
        <taxon>Marivivens group</taxon>
        <taxon>Marivivens</taxon>
    </lineage>
</organism>
<name>A0ABX0VT47_9RHOB</name>
<keyword evidence="1" id="KW-1133">Transmembrane helix</keyword>
<dbReference type="EMBL" id="JAATOP010000001">
    <property type="protein sequence ID" value="NIY70991.1"/>
    <property type="molecule type" value="Genomic_DNA"/>
</dbReference>
<proteinExistence type="predicted"/>
<feature type="transmembrane region" description="Helical" evidence="1">
    <location>
        <begin position="78"/>
        <end position="100"/>
    </location>
</feature>
<evidence type="ECO:0000313" key="3">
    <source>
        <dbReference type="Proteomes" id="UP000709466"/>
    </source>
</evidence>
<evidence type="ECO:0000313" key="2">
    <source>
        <dbReference type="EMBL" id="NIY70991.1"/>
    </source>
</evidence>
<accession>A0ABX0VT47</accession>
<dbReference type="RefSeq" id="WP_167635883.1">
    <property type="nucleotide sequence ID" value="NZ_JAATOP010000001.1"/>
</dbReference>
<gene>
    <name evidence="2" type="ORF">HCZ30_00910</name>
</gene>
<comment type="caution">
    <text evidence="2">The sequence shown here is derived from an EMBL/GenBank/DDBJ whole genome shotgun (WGS) entry which is preliminary data.</text>
</comment>
<evidence type="ECO:0000256" key="1">
    <source>
        <dbReference type="SAM" id="Phobius"/>
    </source>
</evidence>
<dbReference type="Proteomes" id="UP000709466">
    <property type="component" value="Unassembled WGS sequence"/>
</dbReference>
<feature type="transmembrane region" description="Helical" evidence="1">
    <location>
        <begin position="33"/>
        <end position="58"/>
    </location>
</feature>